<keyword evidence="4" id="KW-1185">Reference proteome</keyword>
<reference evidence="3 4" key="1">
    <citation type="submission" date="2016-05" db="EMBL/GenBank/DDBJ databases">
        <title>Single-cell genome of chain-forming Candidatus Thiomargarita nelsonii and comparison to other large sulfur-oxidizing bacteria.</title>
        <authorList>
            <person name="Winkel M."/>
            <person name="Salman V."/>
            <person name="Woyke T."/>
            <person name="Schulz-Vogt H."/>
            <person name="Richter M."/>
            <person name="Flood B."/>
            <person name="Bailey J."/>
            <person name="Amann R."/>
            <person name="Mussmann M."/>
        </authorList>
    </citation>
    <scope>NUCLEOTIDE SEQUENCE [LARGE SCALE GENOMIC DNA]</scope>
    <source>
        <strain evidence="3 4">THI036</strain>
    </source>
</reference>
<sequence length="239" mass="27935">MTTKQRISNIIEKWYLIDPLFFAVWTTHELSINPNIQNIRVGRGQVEYNPTFIEALDDQTLYQVLQFEAMRIILKHPYLRRKENQTVAYTASNITIQEYLQTPLNFPYAKQIFQTDEYDKKYFEFYYYKLLEQQDSMGQSAAGGQPDEGGESGAQEQYTDPETSGIENTESWDADEYYSNQINDKIESALENNSWGTLPSHIQELILATLKPKINYREILRSFRASIISVNRVLTRMKP</sequence>
<dbReference type="PANTHER" id="PTHR38730">
    <property type="entry name" value="SLL7028 PROTEIN"/>
    <property type="match status" value="1"/>
</dbReference>
<evidence type="ECO:0000313" key="3">
    <source>
        <dbReference type="EMBL" id="OAD20534.1"/>
    </source>
</evidence>
<accession>A0A0A6P091</accession>
<feature type="non-terminal residue" evidence="3">
    <location>
        <position position="239"/>
    </location>
</feature>
<dbReference type="EMBL" id="LUTY01002299">
    <property type="protein sequence ID" value="OAD20534.1"/>
    <property type="molecule type" value="Genomic_DNA"/>
</dbReference>
<gene>
    <name evidence="3" type="ORF">THIOM_003755</name>
</gene>
<evidence type="ECO:0000259" key="2">
    <source>
        <dbReference type="Pfam" id="PF13203"/>
    </source>
</evidence>
<dbReference type="InterPro" id="IPR025154">
    <property type="entry name" value="Put_metallopeptidase_dom"/>
</dbReference>
<organism evidence="3 4">
    <name type="scientific">Candidatus Thiomargarita nelsonii</name>
    <dbReference type="NCBI Taxonomy" id="1003181"/>
    <lineage>
        <taxon>Bacteria</taxon>
        <taxon>Pseudomonadati</taxon>
        <taxon>Pseudomonadota</taxon>
        <taxon>Gammaproteobacteria</taxon>
        <taxon>Thiotrichales</taxon>
        <taxon>Thiotrichaceae</taxon>
        <taxon>Thiomargarita</taxon>
    </lineage>
</organism>
<comment type="caution">
    <text evidence="3">The sequence shown here is derived from an EMBL/GenBank/DDBJ whole genome shotgun (WGS) entry which is preliminary data.</text>
</comment>
<proteinExistence type="predicted"/>
<dbReference type="PANTHER" id="PTHR38730:SF1">
    <property type="entry name" value="SLL7028 PROTEIN"/>
    <property type="match status" value="1"/>
</dbReference>
<dbReference type="AlphaFoldDB" id="A0A0A6P091"/>
<name>A0A0A6P091_9GAMM</name>
<evidence type="ECO:0000313" key="4">
    <source>
        <dbReference type="Proteomes" id="UP000076962"/>
    </source>
</evidence>
<dbReference type="Proteomes" id="UP000076962">
    <property type="component" value="Unassembled WGS sequence"/>
</dbReference>
<dbReference type="Pfam" id="PF13203">
    <property type="entry name" value="DUF2201_N"/>
    <property type="match status" value="1"/>
</dbReference>
<feature type="region of interest" description="Disordered" evidence="1">
    <location>
        <begin position="138"/>
        <end position="172"/>
    </location>
</feature>
<evidence type="ECO:0000256" key="1">
    <source>
        <dbReference type="SAM" id="MobiDB-lite"/>
    </source>
</evidence>
<feature type="compositionally biased region" description="Polar residues" evidence="1">
    <location>
        <begin position="154"/>
        <end position="169"/>
    </location>
</feature>
<feature type="domain" description="Putative metallopeptidase" evidence="2">
    <location>
        <begin position="31"/>
        <end position="224"/>
    </location>
</feature>
<protein>
    <recommendedName>
        <fullName evidence="2">Putative metallopeptidase domain-containing protein</fullName>
    </recommendedName>
</protein>